<gene>
    <name evidence="2" type="ORF">FHU29_001186</name>
</gene>
<keyword evidence="1" id="KW-0472">Membrane</keyword>
<dbReference type="RefSeq" id="WP_064440847.1">
    <property type="nucleotide sequence ID" value="NZ_BDDI01000010.1"/>
</dbReference>
<comment type="caution">
    <text evidence="2">The sequence shown here is derived from an EMBL/GenBank/DDBJ whole genome shotgun (WGS) entry which is preliminary data.</text>
</comment>
<accession>A0A839RIV2</accession>
<protein>
    <recommendedName>
        <fullName evidence="4">DUF4281 domain-containing protein</fullName>
    </recommendedName>
</protein>
<dbReference type="Proteomes" id="UP000567922">
    <property type="component" value="Unassembled WGS sequence"/>
</dbReference>
<proteinExistence type="predicted"/>
<dbReference type="OrthoDB" id="345237at2"/>
<feature type="transmembrane region" description="Helical" evidence="1">
    <location>
        <begin position="36"/>
        <end position="58"/>
    </location>
</feature>
<evidence type="ECO:0008006" key="4">
    <source>
        <dbReference type="Google" id="ProtNLM"/>
    </source>
</evidence>
<organism evidence="2 3">
    <name type="scientific">Hoyosella altamirensis</name>
    <dbReference type="NCBI Taxonomy" id="616997"/>
    <lineage>
        <taxon>Bacteria</taxon>
        <taxon>Bacillati</taxon>
        <taxon>Actinomycetota</taxon>
        <taxon>Actinomycetes</taxon>
        <taxon>Mycobacteriales</taxon>
        <taxon>Hoyosellaceae</taxon>
        <taxon>Hoyosella</taxon>
    </lineage>
</organism>
<evidence type="ECO:0000313" key="2">
    <source>
        <dbReference type="EMBL" id="MBB3036752.1"/>
    </source>
</evidence>
<keyword evidence="1" id="KW-0812">Transmembrane</keyword>
<evidence type="ECO:0000256" key="1">
    <source>
        <dbReference type="SAM" id="Phobius"/>
    </source>
</evidence>
<keyword evidence="1" id="KW-1133">Transmembrane helix</keyword>
<dbReference type="PANTHER" id="PTHR34543:SF1">
    <property type="entry name" value="PROTEIN ABA DEFICIENT 4, CHLOROPLASTIC"/>
    <property type="match status" value="1"/>
</dbReference>
<dbReference type="AlphaFoldDB" id="A0A839RIV2"/>
<keyword evidence="3" id="KW-1185">Reference proteome</keyword>
<name>A0A839RIV2_9ACTN</name>
<feature type="transmembrane region" description="Helical" evidence="1">
    <location>
        <begin position="110"/>
        <end position="132"/>
    </location>
</feature>
<dbReference type="PANTHER" id="PTHR34543">
    <property type="entry name" value="PROTEIN ABA DEFICIENT 4, CHLOROPLASTIC"/>
    <property type="match status" value="1"/>
</dbReference>
<feature type="transmembrane region" description="Helical" evidence="1">
    <location>
        <begin position="6"/>
        <end position="24"/>
    </location>
</feature>
<evidence type="ECO:0000313" key="3">
    <source>
        <dbReference type="Proteomes" id="UP000567922"/>
    </source>
</evidence>
<dbReference type="InterPro" id="IPR025461">
    <property type="entry name" value="ABA4-like"/>
</dbReference>
<dbReference type="EMBL" id="JACHWS010000001">
    <property type="protein sequence ID" value="MBB3036752.1"/>
    <property type="molecule type" value="Genomic_DNA"/>
</dbReference>
<dbReference type="Pfam" id="PF14108">
    <property type="entry name" value="ABA4-like"/>
    <property type="match status" value="1"/>
</dbReference>
<reference evidence="2 3" key="1">
    <citation type="submission" date="2020-08" db="EMBL/GenBank/DDBJ databases">
        <title>Sequencing the genomes of 1000 actinobacteria strains.</title>
        <authorList>
            <person name="Klenk H.-P."/>
        </authorList>
    </citation>
    <scope>NUCLEOTIDE SEQUENCE [LARGE SCALE GENOMIC DNA]</scope>
    <source>
        <strain evidence="2 3">DSM 45258</strain>
    </source>
</reference>
<sequence length="162" mass="18359">MTELLFTLSFLFAAPFWAMMILAPRWSATRRIIASPFIVVPSLSVCLILIVPLFPEFWALVVAPDLTSLQQYIAQPEALAGLWAQVIAWDLMIGRWIYLDSRDRRISPWLMAPVLFFAILLSPFVLPLYFVLRYLGRNTESDRSQIVTEQPSANAGVVANSQ</sequence>